<dbReference type="GO" id="GO:0044550">
    <property type="term" value="P:secondary metabolite biosynthetic process"/>
    <property type="evidence" value="ECO:0007669"/>
    <property type="project" value="TreeGrafter"/>
</dbReference>
<reference evidence="3 4" key="1">
    <citation type="submission" date="2020-01" db="EMBL/GenBank/DDBJ databases">
        <title>Aspergillus terreus IFO 6365 whole genome shotgun sequence.</title>
        <authorList>
            <person name="Kanamasa S."/>
            <person name="Takahashi H."/>
        </authorList>
    </citation>
    <scope>NUCLEOTIDE SEQUENCE [LARGE SCALE GENOMIC DNA]</scope>
    <source>
        <strain evidence="3 4">IFO 6365</strain>
    </source>
</reference>
<keyword evidence="3" id="KW-0560">Oxidoreductase</keyword>
<dbReference type="PANTHER" id="PTHR46720">
    <property type="entry name" value="HYDROXYLASE, PUTATIVE (AFU_ORTHOLOGUE AFUA_3G01460)-RELATED"/>
    <property type="match status" value="1"/>
</dbReference>
<dbReference type="InterPro" id="IPR051104">
    <property type="entry name" value="FAD_monoxygenase"/>
</dbReference>
<dbReference type="InterPro" id="IPR002938">
    <property type="entry name" value="FAD-bd"/>
</dbReference>
<keyword evidence="4" id="KW-1185">Reference proteome</keyword>
<feature type="domain" description="FAD-binding" evidence="2">
    <location>
        <begin position="212"/>
        <end position="393"/>
    </location>
</feature>
<keyword evidence="3" id="KW-0503">Monooxygenase</keyword>
<dbReference type="Gene3D" id="3.50.50.60">
    <property type="entry name" value="FAD/NAD(P)-binding domain"/>
    <property type="match status" value="1"/>
</dbReference>
<dbReference type="PRINTS" id="PR00420">
    <property type="entry name" value="RNGMNOXGNASE"/>
</dbReference>
<dbReference type="Proteomes" id="UP000452235">
    <property type="component" value="Unassembled WGS sequence"/>
</dbReference>
<dbReference type="EMBL" id="BLJY01000010">
    <property type="protein sequence ID" value="GFF19419.1"/>
    <property type="molecule type" value="Genomic_DNA"/>
</dbReference>
<dbReference type="InterPro" id="IPR036188">
    <property type="entry name" value="FAD/NAD-bd_sf"/>
</dbReference>
<dbReference type="GO" id="GO:0004497">
    <property type="term" value="F:monooxygenase activity"/>
    <property type="evidence" value="ECO:0007669"/>
    <property type="project" value="UniProtKB-KW"/>
</dbReference>
<protein>
    <submittedName>
        <fullName evidence="3">Salicylate 1-monooxygenase SalA</fullName>
    </submittedName>
</protein>
<name>A0A5M3ZAB2_ASPTE</name>
<dbReference type="AlphaFoldDB" id="A0A5M3ZAB2"/>
<dbReference type="GO" id="GO:0071949">
    <property type="term" value="F:FAD binding"/>
    <property type="evidence" value="ECO:0007669"/>
    <property type="project" value="InterPro"/>
</dbReference>
<dbReference type="Pfam" id="PF01494">
    <property type="entry name" value="FAD_binding_3"/>
    <property type="match status" value="1"/>
</dbReference>
<evidence type="ECO:0000313" key="3">
    <source>
        <dbReference type="EMBL" id="GFF19419.1"/>
    </source>
</evidence>
<evidence type="ECO:0000259" key="2">
    <source>
        <dbReference type="Pfam" id="PF01494"/>
    </source>
</evidence>
<dbReference type="VEuPathDB" id="FungiDB:ATEG_08666"/>
<dbReference type="PANTHER" id="PTHR46720:SF3">
    <property type="entry name" value="FAD-BINDING DOMAIN-CONTAINING PROTEIN-RELATED"/>
    <property type="match status" value="1"/>
</dbReference>
<evidence type="ECO:0000313" key="4">
    <source>
        <dbReference type="Proteomes" id="UP000452235"/>
    </source>
</evidence>
<sequence>MVTPPDSELPREERAGTTRGMETPTDDRLEIAIIGCGIIGSVLALGLIQKNIRVKVYEQAGTLREIGAGIAFTANARECMSLIDPRIVDCVNAVATANGDPENPNNNMQFIDGYTHTIGEDDMKGKILYKLAAGPREFEGCHRAHFLEEVMKLMPDGVVQLSKRLESIEEPCSDKLVLTFSDGTCTIADAGTYIPFPLQGLGNYQLTQAIPLVIGCDGIKSRVREIILGKDNPASYPHYTHKVAFRGLVPMDEAIAKLRDYRARNQHMYGGPGAHVLHFPVAKQKLMNVVAFVDDPNEWPLHRAMSQPATKCEVAAAFEGWGPTVRSIIDLLPPELEKWAVFDSFDHPAPTYSRGRVCIAGDAAHASSPHHGAGAGIGIEDALALSVLLECVQKSCRTSTGNRWRALERAFSVFTDVRHERSQWLVRSSREACEIYEWNDSKCGADMTKGHEEITRRSHKIWYFDIQDMIQKLEEGYSREMGLGEN</sequence>
<evidence type="ECO:0000256" key="1">
    <source>
        <dbReference type="SAM" id="MobiDB-lite"/>
    </source>
</evidence>
<accession>A0A5M3ZAB2</accession>
<dbReference type="OrthoDB" id="417877at2759"/>
<comment type="caution">
    <text evidence="3">The sequence shown here is derived from an EMBL/GenBank/DDBJ whole genome shotgun (WGS) entry which is preliminary data.</text>
</comment>
<dbReference type="SUPFAM" id="SSF51905">
    <property type="entry name" value="FAD/NAD(P)-binding domain"/>
    <property type="match status" value="1"/>
</dbReference>
<gene>
    <name evidence="3" type="ORF">ATEIFO6365_0010019200</name>
</gene>
<feature type="region of interest" description="Disordered" evidence="1">
    <location>
        <begin position="1"/>
        <end position="23"/>
    </location>
</feature>
<proteinExistence type="predicted"/>
<dbReference type="SUPFAM" id="SSF54373">
    <property type="entry name" value="FAD-linked reductases, C-terminal domain"/>
    <property type="match status" value="1"/>
</dbReference>
<organism evidence="3 4">
    <name type="scientific">Aspergillus terreus</name>
    <dbReference type="NCBI Taxonomy" id="33178"/>
    <lineage>
        <taxon>Eukaryota</taxon>
        <taxon>Fungi</taxon>
        <taxon>Dikarya</taxon>
        <taxon>Ascomycota</taxon>
        <taxon>Pezizomycotina</taxon>
        <taxon>Eurotiomycetes</taxon>
        <taxon>Eurotiomycetidae</taxon>
        <taxon>Eurotiales</taxon>
        <taxon>Aspergillaceae</taxon>
        <taxon>Aspergillus</taxon>
        <taxon>Aspergillus subgen. Circumdati</taxon>
    </lineage>
</organism>